<evidence type="ECO:0000313" key="1">
    <source>
        <dbReference type="EMBL" id="EGC04263.1"/>
    </source>
</evidence>
<evidence type="ECO:0000313" key="2">
    <source>
        <dbReference type="Proteomes" id="UP000004259"/>
    </source>
</evidence>
<reference evidence="1 2" key="1">
    <citation type="submission" date="2011-02" db="EMBL/GenBank/DDBJ databases">
        <authorList>
            <person name="Nelson K.E."/>
            <person name="Sutton G."/>
            <person name="Torralba M."/>
            <person name="Durkin S."/>
            <person name="Harkins D."/>
            <person name="Montgomery R."/>
            <person name="Ziemer C."/>
            <person name="Klaassens E."/>
            <person name="Ocuiv P."/>
            <person name="Morrison M."/>
        </authorList>
    </citation>
    <scope>NUCLEOTIDE SEQUENCE [LARGE SCALE GENOMIC DNA]</scope>
    <source>
        <strain evidence="1 2">8</strain>
    </source>
</reference>
<accession>E9S8Z1</accession>
<organism evidence="1 2">
    <name type="scientific">Ruminococcus albus 8</name>
    <dbReference type="NCBI Taxonomy" id="246199"/>
    <lineage>
        <taxon>Bacteria</taxon>
        <taxon>Bacillati</taxon>
        <taxon>Bacillota</taxon>
        <taxon>Clostridia</taxon>
        <taxon>Eubacteriales</taxon>
        <taxon>Oscillospiraceae</taxon>
        <taxon>Ruminococcus</taxon>
    </lineage>
</organism>
<protein>
    <submittedName>
        <fullName evidence="1">Uncharacterized protein</fullName>
    </submittedName>
</protein>
<name>E9S8Z1_RUMAL</name>
<sequence length="101" mass="12179">MKKFYIANIFLLKMNSLKKATIMWSMYFAPDFGKEFSWVYDHEEFLNALERKDGKSIEELVELFKDIPIPYEEWLVATPPKRLIMEPSGEKFFERLDEKFN</sequence>
<comment type="caution">
    <text evidence="1">The sequence shown here is derived from an EMBL/GenBank/DDBJ whole genome shotgun (WGS) entry which is preliminary data.</text>
</comment>
<keyword evidence="2" id="KW-1185">Reference proteome</keyword>
<proteinExistence type="predicted"/>
<dbReference type="Proteomes" id="UP000004259">
    <property type="component" value="Unassembled WGS sequence"/>
</dbReference>
<dbReference type="EMBL" id="ADKM02000031">
    <property type="protein sequence ID" value="EGC04263.1"/>
    <property type="molecule type" value="Genomic_DNA"/>
</dbReference>
<gene>
    <name evidence="1" type="ORF">CUS_5636</name>
</gene>
<dbReference type="RefSeq" id="WP_002847409.1">
    <property type="nucleotide sequence ID" value="NZ_ADKM02000031.1"/>
</dbReference>
<dbReference type="STRING" id="246199.CUS_5636"/>
<dbReference type="AlphaFoldDB" id="E9S8Z1"/>